<dbReference type="InterPro" id="IPR019953">
    <property type="entry name" value="OHR"/>
</dbReference>
<evidence type="ECO:0000313" key="2">
    <source>
        <dbReference type="EMBL" id="ACB77325.1"/>
    </source>
</evidence>
<dbReference type="OrthoDB" id="9797508at2"/>
<dbReference type="HOGENOM" id="CLU_106355_2_1_0"/>
<dbReference type="EMBL" id="CP001032">
    <property type="protein sequence ID" value="ACB77325.1"/>
    <property type="molecule type" value="Genomic_DNA"/>
</dbReference>
<dbReference type="InterPro" id="IPR015946">
    <property type="entry name" value="KH_dom-like_a/b"/>
</dbReference>
<dbReference type="PANTHER" id="PTHR33797">
    <property type="entry name" value="ORGANIC HYDROPEROXIDE RESISTANCE PROTEIN-LIKE"/>
    <property type="match status" value="1"/>
</dbReference>
<dbReference type="Pfam" id="PF02566">
    <property type="entry name" value="OsmC"/>
    <property type="match status" value="1"/>
</dbReference>
<organism evidence="2 3">
    <name type="scientific">Opitutus terrae (strain DSM 11246 / JCM 15787 / PB90-1)</name>
    <dbReference type="NCBI Taxonomy" id="452637"/>
    <lineage>
        <taxon>Bacteria</taxon>
        <taxon>Pseudomonadati</taxon>
        <taxon>Verrucomicrobiota</taxon>
        <taxon>Opitutia</taxon>
        <taxon>Opitutales</taxon>
        <taxon>Opitutaceae</taxon>
        <taxon>Opitutus</taxon>
    </lineage>
</organism>
<dbReference type="RefSeq" id="WP_012376853.1">
    <property type="nucleotide sequence ID" value="NC_010571.1"/>
</dbReference>
<dbReference type="PANTHER" id="PTHR33797:SF2">
    <property type="entry name" value="ORGANIC HYDROPEROXIDE RESISTANCE PROTEIN-LIKE"/>
    <property type="match status" value="1"/>
</dbReference>
<dbReference type="InterPro" id="IPR003718">
    <property type="entry name" value="OsmC/Ohr_fam"/>
</dbReference>
<proteinExistence type="inferred from homology"/>
<dbReference type="STRING" id="452637.Oter_4051"/>
<reference evidence="2 3" key="1">
    <citation type="journal article" date="2011" name="J. Bacteriol.">
        <title>Genome sequence of the verrucomicrobium Opitutus terrae PB90-1, an abundant inhabitant of rice paddy soil ecosystems.</title>
        <authorList>
            <person name="van Passel M.W."/>
            <person name="Kant R."/>
            <person name="Palva A."/>
            <person name="Copeland A."/>
            <person name="Lucas S."/>
            <person name="Lapidus A."/>
            <person name="Glavina del Rio T."/>
            <person name="Pitluck S."/>
            <person name="Goltsman E."/>
            <person name="Clum A."/>
            <person name="Sun H."/>
            <person name="Schmutz J."/>
            <person name="Larimer F.W."/>
            <person name="Land M.L."/>
            <person name="Hauser L."/>
            <person name="Kyrpides N."/>
            <person name="Mikhailova N."/>
            <person name="Richardson P.P."/>
            <person name="Janssen P.H."/>
            <person name="de Vos W.M."/>
            <person name="Smidt H."/>
        </authorList>
    </citation>
    <scope>NUCLEOTIDE SEQUENCE [LARGE SCALE GENOMIC DNA]</scope>
    <source>
        <strain evidence="3">DSM 11246 / JCM 15787 / PB90-1</strain>
    </source>
</reference>
<dbReference type="GO" id="GO:0006979">
    <property type="term" value="P:response to oxidative stress"/>
    <property type="evidence" value="ECO:0007669"/>
    <property type="project" value="InterPro"/>
</dbReference>
<accession>B1ZZY9</accession>
<dbReference type="AlphaFoldDB" id="B1ZZY9"/>
<sequence>MKTIHIAEMIAQGGRDGSVEAPEGSFAVQLSTDEKPESVTPEHLFAGAYGSCFLGALKNAAETAHLPTEGFTVLARAHLEEDRRGGYNLNVELRAAMPGISESDARHVLNLAHQTCPYSKATRGNINVSLAFD</sequence>
<evidence type="ECO:0000313" key="3">
    <source>
        <dbReference type="Proteomes" id="UP000007013"/>
    </source>
</evidence>
<keyword evidence="3" id="KW-1185">Reference proteome</keyword>
<comment type="similarity">
    <text evidence="1">Belongs to the OsmC/Ohr family.</text>
</comment>
<dbReference type="Proteomes" id="UP000007013">
    <property type="component" value="Chromosome"/>
</dbReference>
<evidence type="ECO:0000256" key="1">
    <source>
        <dbReference type="ARBA" id="ARBA00007378"/>
    </source>
</evidence>
<dbReference type="Gene3D" id="3.30.300.20">
    <property type="match status" value="1"/>
</dbReference>
<name>B1ZZY9_OPITP</name>
<dbReference type="NCBIfam" id="TIGR03561">
    <property type="entry name" value="organ_hyd_perox"/>
    <property type="match status" value="1"/>
</dbReference>
<gene>
    <name evidence="2" type="ordered locus">Oter_4051</name>
</gene>
<protein>
    <submittedName>
        <fullName evidence="2">OsmC family protein</fullName>
    </submittedName>
</protein>
<dbReference type="eggNOG" id="COG1764">
    <property type="taxonomic scope" value="Bacteria"/>
</dbReference>
<dbReference type="InterPro" id="IPR036102">
    <property type="entry name" value="OsmC/Ohrsf"/>
</dbReference>
<dbReference type="SUPFAM" id="SSF82784">
    <property type="entry name" value="OsmC-like"/>
    <property type="match status" value="1"/>
</dbReference>
<dbReference type="KEGG" id="ote:Oter_4051"/>